<dbReference type="SUPFAM" id="SSF46785">
    <property type="entry name" value="Winged helix' DNA-binding domain"/>
    <property type="match status" value="1"/>
</dbReference>
<dbReference type="Gene3D" id="1.10.10.10">
    <property type="entry name" value="Winged helix-like DNA-binding domain superfamily/Winged helix DNA-binding domain"/>
    <property type="match status" value="1"/>
</dbReference>
<protein>
    <submittedName>
        <fullName evidence="2">DNA-binding MarR family transcriptional regulator</fullName>
    </submittedName>
</protein>
<dbReference type="GO" id="GO:0006950">
    <property type="term" value="P:response to stress"/>
    <property type="evidence" value="ECO:0007669"/>
    <property type="project" value="TreeGrafter"/>
</dbReference>
<reference evidence="2 3" key="1">
    <citation type="submission" date="2020-07" db="EMBL/GenBank/DDBJ databases">
        <title>Sequencing the genomes of 1000 actinobacteria strains.</title>
        <authorList>
            <person name="Klenk H.-P."/>
        </authorList>
    </citation>
    <scope>NUCLEOTIDE SEQUENCE [LARGE SCALE GENOMIC DNA]</scope>
    <source>
        <strain evidence="2 3">DSM 22083</strain>
    </source>
</reference>
<dbReference type="InterPro" id="IPR036388">
    <property type="entry name" value="WH-like_DNA-bd_sf"/>
</dbReference>
<dbReference type="InterPro" id="IPR039422">
    <property type="entry name" value="MarR/SlyA-like"/>
</dbReference>
<keyword evidence="2" id="KW-0238">DNA-binding</keyword>
<evidence type="ECO:0000259" key="1">
    <source>
        <dbReference type="PROSITE" id="PS50995"/>
    </source>
</evidence>
<dbReference type="PANTHER" id="PTHR33164">
    <property type="entry name" value="TRANSCRIPTIONAL REGULATOR, MARR FAMILY"/>
    <property type="match status" value="1"/>
</dbReference>
<comment type="caution">
    <text evidence="2">The sequence shown here is derived from an EMBL/GenBank/DDBJ whole genome shotgun (WGS) entry which is preliminary data.</text>
</comment>
<keyword evidence="3" id="KW-1185">Reference proteome</keyword>
<proteinExistence type="predicted"/>
<dbReference type="AlphaFoldDB" id="A0A7Y9LDY1"/>
<dbReference type="PANTHER" id="PTHR33164:SF43">
    <property type="entry name" value="HTH-TYPE TRANSCRIPTIONAL REPRESSOR YETL"/>
    <property type="match status" value="1"/>
</dbReference>
<dbReference type="GO" id="GO:0003677">
    <property type="term" value="F:DNA binding"/>
    <property type="evidence" value="ECO:0007669"/>
    <property type="project" value="UniProtKB-KW"/>
</dbReference>
<evidence type="ECO:0000313" key="3">
    <source>
        <dbReference type="Proteomes" id="UP000569914"/>
    </source>
</evidence>
<dbReference type="GO" id="GO:0003700">
    <property type="term" value="F:DNA-binding transcription factor activity"/>
    <property type="evidence" value="ECO:0007669"/>
    <property type="project" value="InterPro"/>
</dbReference>
<organism evidence="2 3">
    <name type="scientific">Microlunatus parietis</name>
    <dbReference type="NCBI Taxonomy" id="682979"/>
    <lineage>
        <taxon>Bacteria</taxon>
        <taxon>Bacillati</taxon>
        <taxon>Actinomycetota</taxon>
        <taxon>Actinomycetes</taxon>
        <taxon>Propionibacteriales</taxon>
        <taxon>Propionibacteriaceae</taxon>
        <taxon>Microlunatus</taxon>
    </lineage>
</organism>
<dbReference type="SMART" id="SM00347">
    <property type="entry name" value="HTH_MARR"/>
    <property type="match status" value="1"/>
</dbReference>
<gene>
    <name evidence="2" type="ORF">BKA15_005716</name>
</gene>
<dbReference type="PRINTS" id="PR00598">
    <property type="entry name" value="HTHMARR"/>
</dbReference>
<evidence type="ECO:0000313" key="2">
    <source>
        <dbReference type="EMBL" id="NYE74387.1"/>
    </source>
</evidence>
<accession>A0A7Y9LDY1</accession>
<name>A0A7Y9LDY1_9ACTN</name>
<dbReference type="PROSITE" id="PS50995">
    <property type="entry name" value="HTH_MARR_2"/>
    <property type="match status" value="1"/>
</dbReference>
<feature type="domain" description="HTH marR-type" evidence="1">
    <location>
        <begin position="4"/>
        <end position="136"/>
    </location>
</feature>
<dbReference type="Pfam" id="PF01047">
    <property type="entry name" value="MarR"/>
    <property type="match status" value="1"/>
</dbReference>
<dbReference type="EMBL" id="JACCBU010000001">
    <property type="protein sequence ID" value="NYE74387.1"/>
    <property type="molecule type" value="Genomic_DNA"/>
</dbReference>
<dbReference type="InterPro" id="IPR036390">
    <property type="entry name" value="WH_DNA-bd_sf"/>
</dbReference>
<dbReference type="RefSeq" id="WP_179756650.1">
    <property type="nucleotide sequence ID" value="NZ_JACCBU010000001.1"/>
</dbReference>
<dbReference type="Proteomes" id="UP000569914">
    <property type="component" value="Unassembled WGS sequence"/>
</dbReference>
<sequence length="150" mass="16359">MASPTELLDQLLALSIMIDKDLTATLGKDGLTLARTHLMWELHRSGPVTQQRLAAVLEVSPRNVTALVDGLVASGHVSRDRHPEDRRAFLITLTEHGSAAMAAMAVRHEEFAEALFGPVSARDRAATARALDHARTRLAALMDEHHREGS</sequence>
<dbReference type="InterPro" id="IPR000835">
    <property type="entry name" value="HTH_MarR-typ"/>
</dbReference>